<dbReference type="EC" id="3.1.26.4" evidence="2"/>
<proteinExistence type="inferred from homology"/>
<dbReference type="PROSITE" id="PS50878">
    <property type="entry name" value="RT_POL"/>
    <property type="match status" value="1"/>
</dbReference>
<dbReference type="InterPro" id="IPR043502">
    <property type="entry name" value="DNA/RNA_pol_sf"/>
</dbReference>
<evidence type="ECO:0000259" key="3">
    <source>
        <dbReference type="PROSITE" id="PS50878"/>
    </source>
</evidence>
<dbReference type="EMBL" id="AKHW03005461">
    <property type="protein sequence ID" value="KYO26704.1"/>
    <property type="molecule type" value="Genomic_DNA"/>
</dbReference>
<name>A0A151MQ93_ALLMI</name>
<evidence type="ECO:0000256" key="1">
    <source>
        <dbReference type="ARBA" id="ARBA00010879"/>
    </source>
</evidence>
<dbReference type="Pfam" id="PF00078">
    <property type="entry name" value="RVT_1"/>
    <property type="match status" value="1"/>
</dbReference>
<evidence type="ECO:0000313" key="5">
    <source>
        <dbReference type="Proteomes" id="UP000050525"/>
    </source>
</evidence>
<dbReference type="AlphaFoldDB" id="A0A151MQ93"/>
<dbReference type="PANTHER" id="PTHR33064:SF29">
    <property type="entry name" value="PEPTIDASE A2 DOMAIN-CONTAINING PROTEIN-RELATED"/>
    <property type="match status" value="1"/>
</dbReference>
<comment type="caution">
    <text evidence="4">The sequence shown here is derived from an EMBL/GenBank/DDBJ whole genome shotgun (WGS) entry which is preliminary data.</text>
</comment>
<sequence length="114" mass="12958">MFFSIPINDVEGALNMCVNGTMYKWTVCPQGYCNAPALATGTMNDTLKEFRTSYILPGQDELRIWSYVDDLAIMGRTWQAVAKVTNNLVTHLNDKGWTVNLRKSNYNLQPTSRF</sequence>
<dbReference type="InterPro" id="IPR051320">
    <property type="entry name" value="Viral_Replic_Matur_Polypro"/>
</dbReference>
<gene>
    <name evidence="4" type="ORF">Y1Q_0019177</name>
</gene>
<keyword evidence="5" id="KW-1185">Reference proteome</keyword>
<feature type="domain" description="Reverse transcriptase" evidence="3">
    <location>
        <begin position="1"/>
        <end position="114"/>
    </location>
</feature>
<evidence type="ECO:0000313" key="4">
    <source>
        <dbReference type="EMBL" id="KYO26704.1"/>
    </source>
</evidence>
<organism evidence="4 5">
    <name type="scientific">Alligator mississippiensis</name>
    <name type="common">American alligator</name>
    <dbReference type="NCBI Taxonomy" id="8496"/>
    <lineage>
        <taxon>Eukaryota</taxon>
        <taxon>Metazoa</taxon>
        <taxon>Chordata</taxon>
        <taxon>Craniata</taxon>
        <taxon>Vertebrata</taxon>
        <taxon>Euteleostomi</taxon>
        <taxon>Archelosauria</taxon>
        <taxon>Archosauria</taxon>
        <taxon>Crocodylia</taxon>
        <taxon>Alligatoridae</taxon>
        <taxon>Alligatorinae</taxon>
        <taxon>Alligator</taxon>
    </lineage>
</organism>
<protein>
    <recommendedName>
        <fullName evidence="2">ribonuclease H</fullName>
        <ecNumber evidence="2">3.1.26.4</ecNumber>
    </recommendedName>
</protein>
<accession>A0A151MQ93</accession>
<dbReference type="Proteomes" id="UP000050525">
    <property type="component" value="Unassembled WGS sequence"/>
</dbReference>
<reference evidence="4 5" key="1">
    <citation type="journal article" date="2012" name="Genome Biol.">
        <title>Sequencing three crocodilian genomes to illuminate the evolution of archosaurs and amniotes.</title>
        <authorList>
            <person name="St John J.A."/>
            <person name="Braun E.L."/>
            <person name="Isberg S.R."/>
            <person name="Miles L.G."/>
            <person name="Chong A.Y."/>
            <person name="Gongora J."/>
            <person name="Dalzell P."/>
            <person name="Moran C."/>
            <person name="Bed'hom B."/>
            <person name="Abzhanov A."/>
            <person name="Burgess S.C."/>
            <person name="Cooksey A.M."/>
            <person name="Castoe T.A."/>
            <person name="Crawford N.G."/>
            <person name="Densmore L.D."/>
            <person name="Drew J.C."/>
            <person name="Edwards S.V."/>
            <person name="Faircloth B.C."/>
            <person name="Fujita M.K."/>
            <person name="Greenwold M.J."/>
            <person name="Hoffmann F.G."/>
            <person name="Howard J.M."/>
            <person name="Iguchi T."/>
            <person name="Janes D.E."/>
            <person name="Khan S.Y."/>
            <person name="Kohno S."/>
            <person name="de Koning A.J."/>
            <person name="Lance S.L."/>
            <person name="McCarthy F.M."/>
            <person name="McCormack J.E."/>
            <person name="Merchant M.E."/>
            <person name="Peterson D.G."/>
            <person name="Pollock D.D."/>
            <person name="Pourmand N."/>
            <person name="Raney B.J."/>
            <person name="Roessler K.A."/>
            <person name="Sanford J.R."/>
            <person name="Sawyer R.H."/>
            <person name="Schmidt C.J."/>
            <person name="Triplett E.W."/>
            <person name="Tuberville T.D."/>
            <person name="Venegas-Anaya M."/>
            <person name="Howard J.T."/>
            <person name="Jarvis E.D."/>
            <person name="Guillette L.J.Jr."/>
            <person name="Glenn T.C."/>
            <person name="Green R.E."/>
            <person name="Ray D.A."/>
        </authorList>
    </citation>
    <scope>NUCLEOTIDE SEQUENCE [LARGE SCALE GENOMIC DNA]</scope>
    <source>
        <strain evidence="4">KSC_2009_1</strain>
    </source>
</reference>
<comment type="similarity">
    <text evidence="1">Belongs to the beta type-B retroviral polymerase family. HERV class-II K(HML-2) pol subfamily.</text>
</comment>
<dbReference type="Gene3D" id="3.30.70.270">
    <property type="match status" value="1"/>
</dbReference>
<dbReference type="InterPro" id="IPR043128">
    <property type="entry name" value="Rev_trsase/Diguanyl_cyclase"/>
</dbReference>
<dbReference type="InterPro" id="IPR000477">
    <property type="entry name" value="RT_dom"/>
</dbReference>
<evidence type="ECO:0000256" key="2">
    <source>
        <dbReference type="ARBA" id="ARBA00012180"/>
    </source>
</evidence>
<dbReference type="GO" id="GO:0004523">
    <property type="term" value="F:RNA-DNA hybrid ribonuclease activity"/>
    <property type="evidence" value="ECO:0007669"/>
    <property type="project" value="UniProtKB-EC"/>
</dbReference>
<dbReference type="SUPFAM" id="SSF56672">
    <property type="entry name" value="DNA/RNA polymerases"/>
    <property type="match status" value="1"/>
</dbReference>
<dbReference type="PANTHER" id="PTHR33064">
    <property type="entry name" value="POL PROTEIN"/>
    <property type="match status" value="1"/>
</dbReference>